<dbReference type="Proteomes" id="UP001255856">
    <property type="component" value="Unassembled WGS sequence"/>
</dbReference>
<sequence>MTLDAQKQEESLSKQEALDACAAEHYALITCFRTCSVWDSFVGCCKEENAVFWKCYTDKRGVAEVNSPVQWLSQKALLRAMDGELGGSLGASQAACGSLARSGPLDSVLPPGTSLGVIRSCDAVHEREA</sequence>
<gene>
    <name evidence="1" type="ORF">QBZ16_002146</name>
</gene>
<protein>
    <submittedName>
        <fullName evidence="1">Uncharacterized protein</fullName>
    </submittedName>
</protein>
<evidence type="ECO:0000313" key="1">
    <source>
        <dbReference type="EMBL" id="KAK2079751.1"/>
    </source>
</evidence>
<keyword evidence="2" id="KW-1185">Reference proteome</keyword>
<evidence type="ECO:0000313" key="2">
    <source>
        <dbReference type="Proteomes" id="UP001255856"/>
    </source>
</evidence>
<accession>A0AAD9IL93</accession>
<reference evidence="1" key="1">
    <citation type="submission" date="2021-01" db="EMBL/GenBank/DDBJ databases">
        <authorList>
            <person name="Eckstrom K.M.E."/>
        </authorList>
    </citation>
    <scope>NUCLEOTIDE SEQUENCE</scope>
    <source>
        <strain evidence="1">UVCC 0001</strain>
    </source>
</reference>
<dbReference type="EMBL" id="JASFZW010000002">
    <property type="protein sequence ID" value="KAK2079751.1"/>
    <property type="molecule type" value="Genomic_DNA"/>
</dbReference>
<name>A0AAD9IL93_PROWI</name>
<dbReference type="AlphaFoldDB" id="A0AAD9IL93"/>
<organism evidence="1 2">
    <name type="scientific">Prototheca wickerhamii</name>
    <dbReference type="NCBI Taxonomy" id="3111"/>
    <lineage>
        <taxon>Eukaryota</taxon>
        <taxon>Viridiplantae</taxon>
        <taxon>Chlorophyta</taxon>
        <taxon>core chlorophytes</taxon>
        <taxon>Trebouxiophyceae</taxon>
        <taxon>Chlorellales</taxon>
        <taxon>Chlorellaceae</taxon>
        <taxon>Prototheca</taxon>
    </lineage>
</organism>
<proteinExistence type="predicted"/>
<comment type="caution">
    <text evidence="1">The sequence shown here is derived from an EMBL/GenBank/DDBJ whole genome shotgun (WGS) entry which is preliminary data.</text>
</comment>